<dbReference type="WBParaSite" id="TASK_0000416601-mRNA-1">
    <property type="protein sequence ID" value="TASK_0000416601-mRNA-1"/>
    <property type="gene ID" value="TASK_0000416601"/>
</dbReference>
<feature type="region of interest" description="Disordered" evidence="1">
    <location>
        <begin position="151"/>
        <end position="261"/>
    </location>
</feature>
<reference evidence="2 3" key="2">
    <citation type="submission" date="2018-11" db="EMBL/GenBank/DDBJ databases">
        <authorList>
            <consortium name="Pathogen Informatics"/>
        </authorList>
    </citation>
    <scope>NUCLEOTIDE SEQUENCE [LARGE SCALE GENOMIC DNA]</scope>
</reference>
<feature type="compositionally biased region" description="Polar residues" evidence="1">
    <location>
        <begin position="151"/>
        <end position="184"/>
    </location>
</feature>
<proteinExistence type="predicted"/>
<evidence type="ECO:0000313" key="4">
    <source>
        <dbReference type="WBParaSite" id="TASK_0000416601-mRNA-1"/>
    </source>
</evidence>
<evidence type="ECO:0000313" key="2">
    <source>
        <dbReference type="EMBL" id="VDK32986.1"/>
    </source>
</evidence>
<feature type="region of interest" description="Disordered" evidence="1">
    <location>
        <begin position="357"/>
        <end position="394"/>
    </location>
</feature>
<keyword evidence="3" id="KW-1185">Reference proteome</keyword>
<dbReference type="AlphaFoldDB" id="A0A0R3W2T1"/>
<feature type="region of interest" description="Disordered" evidence="1">
    <location>
        <begin position="275"/>
        <end position="312"/>
    </location>
</feature>
<dbReference type="OrthoDB" id="6240246at2759"/>
<dbReference type="EMBL" id="UYRS01018332">
    <property type="protein sequence ID" value="VDK32986.1"/>
    <property type="molecule type" value="Genomic_DNA"/>
</dbReference>
<dbReference type="Proteomes" id="UP000282613">
    <property type="component" value="Unassembled WGS sequence"/>
</dbReference>
<reference evidence="4" key="1">
    <citation type="submission" date="2017-02" db="UniProtKB">
        <authorList>
            <consortium name="WormBaseParasite"/>
        </authorList>
    </citation>
    <scope>IDENTIFICATION</scope>
</reference>
<name>A0A0R3W2T1_TAEAS</name>
<feature type="compositionally biased region" description="Acidic residues" evidence="1">
    <location>
        <begin position="363"/>
        <end position="389"/>
    </location>
</feature>
<evidence type="ECO:0000313" key="3">
    <source>
        <dbReference type="Proteomes" id="UP000282613"/>
    </source>
</evidence>
<organism evidence="4">
    <name type="scientific">Taenia asiatica</name>
    <name type="common">Asian tapeworm</name>
    <dbReference type="NCBI Taxonomy" id="60517"/>
    <lineage>
        <taxon>Eukaryota</taxon>
        <taxon>Metazoa</taxon>
        <taxon>Spiralia</taxon>
        <taxon>Lophotrochozoa</taxon>
        <taxon>Platyhelminthes</taxon>
        <taxon>Cestoda</taxon>
        <taxon>Eucestoda</taxon>
        <taxon>Cyclophyllidea</taxon>
        <taxon>Taeniidae</taxon>
        <taxon>Taenia</taxon>
    </lineage>
</organism>
<protein>
    <submittedName>
        <fullName evidence="4">Expressed conserved protein</fullName>
    </submittedName>
</protein>
<gene>
    <name evidence="2" type="ORF">TASK_LOCUS4167</name>
</gene>
<feature type="compositionally biased region" description="Basic and acidic residues" evidence="1">
    <location>
        <begin position="212"/>
        <end position="238"/>
    </location>
</feature>
<evidence type="ECO:0000256" key="1">
    <source>
        <dbReference type="SAM" id="MobiDB-lite"/>
    </source>
</evidence>
<sequence length="424" mass="47721">MSSLNPPSDDLKITVKLTKRIPINPREDLLTRNLGDIYHQCLQILANKSYNEKRMSSKLQSTKDGLVLTKGSWWLYGPTVSTLSYKNILQFSSCPERPAKVLMLITNEDRSKTELVVVKTKGPSYANHLLGVLRKNVIVAHQRLAQNTTSLVSNGSRPVSYQQTVSGTYPGSRKSFANLSPSPQQKRRPAPDPPVEKVQEPQQIQKVITPKPLEDLAEVRTLPERVNRKKVQSEKLDNEPSTPMNGNYRSNYSKTTYDPETKAETVDSVVYYGQEAEKPVKSPSSNSKPKKPKSRAPRELSTLSGGRKVTREFDENNTPWEVNICYIKHDPLVGCVEDESGPIYMYAAHQLVPRDDHDYDNYYSDDSDGDSFSGEDSDDSSSSDNEDSLDENKELERFMMLSGNNYANHEINGTGGKLSEVYEY</sequence>
<feature type="compositionally biased region" description="Polar residues" evidence="1">
    <location>
        <begin position="239"/>
        <end position="256"/>
    </location>
</feature>
<accession>A0A0R3W2T1</accession>